<dbReference type="Gene3D" id="1.10.3430.10">
    <property type="entry name" value="Ammonium transporter AmtB like domains"/>
    <property type="match status" value="1"/>
</dbReference>
<feature type="transmembrane region" description="Helical" evidence="8">
    <location>
        <begin position="127"/>
        <end position="149"/>
    </location>
</feature>
<keyword evidence="6 8" id="KW-0472">Membrane</keyword>
<dbReference type="SUPFAM" id="SSF111352">
    <property type="entry name" value="Ammonium transporter"/>
    <property type="match status" value="1"/>
</dbReference>
<dbReference type="InterPro" id="IPR024041">
    <property type="entry name" value="NH4_transpt_AmtB-like_dom"/>
</dbReference>
<dbReference type="InterPro" id="IPR029020">
    <property type="entry name" value="Ammonium/urea_transptr"/>
</dbReference>
<keyword evidence="7" id="KW-0924">Ammonia transport</keyword>
<keyword evidence="3" id="KW-0813">Transport</keyword>
<evidence type="ECO:0000256" key="7">
    <source>
        <dbReference type="ARBA" id="ARBA00023177"/>
    </source>
</evidence>
<feature type="transmembrane region" description="Helical" evidence="8">
    <location>
        <begin position="387"/>
        <end position="412"/>
    </location>
</feature>
<evidence type="ECO:0000259" key="9">
    <source>
        <dbReference type="Pfam" id="PF00909"/>
    </source>
</evidence>
<gene>
    <name evidence="10" type="ORF">METZ01_LOCUS112000</name>
</gene>
<organism evidence="10">
    <name type="scientific">marine metagenome</name>
    <dbReference type="NCBI Taxonomy" id="408172"/>
    <lineage>
        <taxon>unclassified sequences</taxon>
        <taxon>metagenomes</taxon>
        <taxon>ecological metagenomes</taxon>
    </lineage>
</organism>
<feature type="transmembrane region" description="Helical" evidence="8">
    <location>
        <begin position="35"/>
        <end position="57"/>
    </location>
</feature>
<feature type="transmembrane region" description="Helical" evidence="8">
    <location>
        <begin position="69"/>
        <end position="92"/>
    </location>
</feature>
<dbReference type="PANTHER" id="PTHR43029:SF10">
    <property type="entry name" value="AMMONIUM TRANSPORTER MEP2"/>
    <property type="match status" value="1"/>
</dbReference>
<dbReference type="Pfam" id="PF00909">
    <property type="entry name" value="Ammonium_transp"/>
    <property type="match status" value="1"/>
</dbReference>
<feature type="transmembrane region" description="Helical" evidence="8">
    <location>
        <begin position="288"/>
        <end position="306"/>
    </location>
</feature>
<dbReference type="GO" id="GO:0005886">
    <property type="term" value="C:plasma membrane"/>
    <property type="evidence" value="ECO:0007669"/>
    <property type="project" value="TreeGrafter"/>
</dbReference>
<proteinExistence type="inferred from homology"/>
<evidence type="ECO:0000256" key="8">
    <source>
        <dbReference type="SAM" id="Phobius"/>
    </source>
</evidence>
<feature type="transmembrane region" description="Helical" evidence="8">
    <location>
        <begin position="226"/>
        <end position="245"/>
    </location>
</feature>
<dbReference type="EMBL" id="UINC01013739">
    <property type="protein sequence ID" value="SVA59146.1"/>
    <property type="molecule type" value="Genomic_DNA"/>
</dbReference>
<evidence type="ECO:0000256" key="5">
    <source>
        <dbReference type="ARBA" id="ARBA00022989"/>
    </source>
</evidence>
<feature type="transmembrane region" description="Helical" evidence="8">
    <location>
        <begin position="156"/>
        <end position="177"/>
    </location>
</feature>
<sequence length="443" mass="45981">MKRVACVLSLLAGLCLIPSTALAQGAEVAVNPANTAWILTATALVLFMTIPGLSLFYAGLVRRKNVLSVLMHCFMIMAVMSVLWLVCGYSLAFGEASPYCGGLAKVFAGGVDASSTVGDSGKAIPEYLFMAFQMTFFIITPALMVGAFVERMKFSAMVLFTTLWAILVYAPVCHWVWGDNGFMLDWGTKDLAGGIVVHITAGIGALVVCIMVGPRKGYRTAQFQPHNLPMCVMGTGMLWVGWFGFNAGSGLAANGDAAQTLFVTHISAATATIVWSLAEKLKHGKASVLGAVTGSIAGLAAITPASGDVGPIGGLAIGAAAGLICWVASTSVKSRFGYDDSLDVFGVHGVGGLVGTLMVAFFASTTLGGKGVPSIPGAVTYSMGAQFLVQLKASAIVIVYTLIVSVIILYLVKAICGGSLRASESEEEEGLDLTAHGESGYNN</sequence>
<name>A0A381X305_9ZZZZ</name>
<reference evidence="10" key="1">
    <citation type="submission" date="2018-05" db="EMBL/GenBank/DDBJ databases">
        <authorList>
            <person name="Lanie J.A."/>
            <person name="Ng W.-L."/>
            <person name="Kazmierczak K.M."/>
            <person name="Andrzejewski T.M."/>
            <person name="Davidsen T.M."/>
            <person name="Wayne K.J."/>
            <person name="Tettelin H."/>
            <person name="Glass J.I."/>
            <person name="Rusch D."/>
            <person name="Podicherti R."/>
            <person name="Tsui H.-C.T."/>
            <person name="Winkler M.E."/>
        </authorList>
    </citation>
    <scope>NUCLEOTIDE SEQUENCE</scope>
</reference>
<keyword evidence="5 8" id="KW-1133">Transmembrane helix</keyword>
<dbReference type="InterPro" id="IPR001905">
    <property type="entry name" value="Ammonium_transpt"/>
</dbReference>
<dbReference type="PANTHER" id="PTHR43029">
    <property type="entry name" value="AMMONIUM TRANSPORTER MEP2"/>
    <property type="match status" value="1"/>
</dbReference>
<keyword evidence="4 8" id="KW-0812">Transmembrane</keyword>
<accession>A0A381X305</accession>
<evidence type="ECO:0000256" key="4">
    <source>
        <dbReference type="ARBA" id="ARBA00022692"/>
    </source>
</evidence>
<feature type="transmembrane region" description="Helical" evidence="8">
    <location>
        <begin position="312"/>
        <end position="332"/>
    </location>
</feature>
<comment type="subcellular location">
    <subcellularLocation>
        <location evidence="1">Membrane</location>
        <topology evidence="1">Multi-pass membrane protein</topology>
    </subcellularLocation>
</comment>
<feature type="transmembrane region" description="Helical" evidence="8">
    <location>
        <begin position="257"/>
        <end position="276"/>
    </location>
</feature>
<dbReference type="GO" id="GO:0008519">
    <property type="term" value="F:ammonium channel activity"/>
    <property type="evidence" value="ECO:0007669"/>
    <property type="project" value="InterPro"/>
</dbReference>
<feature type="domain" description="Ammonium transporter AmtB-like" evidence="9">
    <location>
        <begin position="36"/>
        <end position="441"/>
    </location>
</feature>
<feature type="transmembrane region" description="Helical" evidence="8">
    <location>
        <begin position="192"/>
        <end position="214"/>
    </location>
</feature>
<feature type="transmembrane region" description="Helical" evidence="8">
    <location>
        <begin position="344"/>
        <end position="367"/>
    </location>
</feature>
<evidence type="ECO:0000313" key="10">
    <source>
        <dbReference type="EMBL" id="SVA59146.1"/>
    </source>
</evidence>
<dbReference type="NCBIfam" id="TIGR00836">
    <property type="entry name" value="amt"/>
    <property type="match status" value="1"/>
</dbReference>
<protein>
    <recommendedName>
        <fullName evidence="9">Ammonium transporter AmtB-like domain-containing protein</fullName>
    </recommendedName>
</protein>
<dbReference type="AlphaFoldDB" id="A0A381X305"/>
<comment type="similarity">
    <text evidence="2">Belongs to the ammonia transporter channel (TC 1.A.11.2) family.</text>
</comment>
<evidence type="ECO:0000256" key="1">
    <source>
        <dbReference type="ARBA" id="ARBA00004141"/>
    </source>
</evidence>
<evidence type="ECO:0000256" key="6">
    <source>
        <dbReference type="ARBA" id="ARBA00023136"/>
    </source>
</evidence>
<evidence type="ECO:0000256" key="2">
    <source>
        <dbReference type="ARBA" id="ARBA00005887"/>
    </source>
</evidence>
<evidence type="ECO:0000256" key="3">
    <source>
        <dbReference type="ARBA" id="ARBA00022448"/>
    </source>
</evidence>